<accession>A0A8D6AMM0</accession>
<keyword evidence="1" id="KW-0472">Membrane</keyword>
<dbReference type="AlphaFoldDB" id="A0A8D6AMM0"/>
<keyword evidence="2" id="KW-0614">Plasmid</keyword>
<proteinExistence type="predicted"/>
<reference evidence="2" key="1">
    <citation type="submission" date="2021-05" db="EMBL/GenBank/DDBJ databases">
        <title>Whole genome sequencing of antimicrobial-resistant bacteria isolated from aquatic animals, plants, and environment in Asia.</title>
        <authorList>
            <person name="Hirabayashi A."/>
            <person name="Suzuki M."/>
        </authorList>
    </citation>
    <scope>NUCLEOTIDE SEQUENCE</scope>
    <source>
        <strain evidence="2">NUITM-VK5</strain>
        <plasmid evidence="2">pNUITM-VK5_mdr</plasmid>
    </source>
</reference>
<name>A0A8D6AMM0_KLEAE</name>
<keyword evidence="1" id="KW-1133">Transmembrane helix</keyword>
<sequence length="42" mass="4430">MLSVLNNRTYRHLFTAQVIALVGTGLMTVALGLLGVASENGK</sequence>
<organism evidence="2">
    <name type="scientific">Klebsiella aerogenes</name>
    <name type="common">Enterobacter aerogenes</name>
    <dbReference type="NCBI Taxonomy" id="548"/>
    <lineage>
        <taxon>Bacteria</taxon>
        <taxon>Pseudomonadati</taxon>
        <taxon>Pseudomonadota</taxon>
        <taxon>Gammaproteobacteria</taxon>
        <taxon>Enterobacterales</taxon>
        <taxon>Enterobacteriaceae</taxon>
        <taxon>Klebsiella/Raoultella group</taxon>
        <taxon>Klebsiella</taxon>
    </lineage>
</organism>
<feature type="transmembrane region" description="Helical" evidence="1">
    <location>
        <begin position="12"/>
        <end position="37"/>
    </location>
</feature>
<geneLocation type="plasmid" evidence="2">
    <name>pNUITM-VK5_mdr</name>
</geneLocation>
<dbReference type="RefSeq" id="WP_259650919.1">
    <property type="nucleotide sequence ID" value="NZ_BPFV01000020.1"/>
</dbReference>
<evidence type="ECO:0000313" key="2">
    <source>
        <dbReference type="EMBL" id="BCW03653.1"/>
    </source>
</evidence>
<keyword evidence="1" id="KW-0812">Transmembrane</keyword>
<protein>
    <submittedName>
        <fullName evidence="2">Uncharacterized protein</fullName>
    </submittedName>
</protein>
<dbReference type="EMBL" id="LC633285">
    <property type="protein sequence ID" value="BCW03653.1"/>
    <property type="molecule type" value="Genomic_DNA"/>
</dbReference>
<dbReference type="Proteomes" id="UP000825900">
    <property type="component" value="Plasmid pNUITM-VK5_mdr"/>
</dbReference>
<evidence type="ECO:0000256" key="1">
    <source>
        <dbReference type="SAM" id="Phobius"/>
    </source>
</evidence>